<comment type="catalytic activity">
    <reaction evidence="1 8">
        <text>Cleavage of hydrophobic, N-terminal signal or leader sequences from secreted and periplasmic proteins.</text>
        <dbReference type="EC" id="3.4.21.89"/>
    </reaction>
</comment>
<dbReference type="PROSITE" id="PS00761">
    <property type="entry name" value="SPASE_I_3"/>
    <property type="match status" value="1"/>
</dbReference>
<comment type="subcellular location">
    <subcellularLocation>
        <location evidence="2">Cell membrane</location>
        <topology evidence="2">Single-pass type II membrane protein</topology>
    </subcellularLocation>
    <subcellularLocation>
        <location evidence="8">Membrane</location>
        <topology evidence="8">Single-pass type II membrane protein</topology>
    </subcellularLocation>
</comment>
<feature type="domain" description="Peptidase S26" evidence="10">
    <location>
        <begin position="233"/>
        <end position="383"/>
    </location>
</feature>
<feature type="active site" evidence="7">
    <location>
        <position position="261"/>
    </location>
</feature>
<evidence type="ECO:0000256" key="9">
    <source>
        <dbReference type="SAM" id="MobiDB-lite"/>
    </source>
</evidence>
<dbReference type="Pfam" id="PF10502">
    <property type="entry name" value="Peptidase_S26"/>
    <property type="match status" value="1"/>
</dbReference>
<dbReference type="Gene3D" id="2.10.109.10">
    <property type="entry name" value="Umud Fragment, subunit A"/>
    <property type="match status" value="1"/>
</dbReference>
<accession>A0A9Q8Y180</accession>
<comment type="similarity">
    <text evidence="3 8">Belongs to the peptidase S26 family.</text>
</comment>
<keyword evidence="5 8" id="KW-0645">Protease</keyword>
<evidence type="ECO:0000256" key="1">
    <source>
        <dbReference type="ARBA" id="ARBA00000677"/>
    </source>
</evidence>
<evidence type="ECO:0000313" key="11">
    <source>
        <dbReference type="EMBL" id="USJ19835.1"/>
    </source>
</evidence>
<evidence type="ECO:0000256" key="6">
    <source>
        <dbReference type="ARBA" id="ARBA00022801"/>
    </source>
</evidence>
<evidence type="ECO:0000313" key="12">
    <source>
        <dbReference type="Proteomes" id="UP001056730"/>
    </source>
</evidence>
<dbReference type="EMBL" id="CP086395">
    <property type="protein sequence ID" value="USJ19835.1"/>
    <property type="molecule type" value="Genomic_DNA"/>
</dbReference>
<dbReference type="NCBIfam" id="TIGR02227">
    <property type="entry name" value="sigpep_I_bact"/>
    <property type="match status" value="1"/>
</dbReference>
<feature type="compositionally biased region" description="Basic and acidic residues" evidence="9">
    <location>
        <begin position="157"/>
        <end position="171"/>
    </location>
</feature>
<evidence type="ECO:0000256" key="2">
    <source>
        <dbReference type="ARBA" id="ARBA00004401"/>
    </source>
</evidence>
<feature type="region of interest" description="Disordered" evidence="9">
    <location>
        <begin position="187"/>
        <end position="227"/>
    </location>
</feature>
<dbReference type="PRINTS" id="PR00727">
    <property type="entry name" value="LEADERPTASE"/>
</dbReference>
<dbReference type="GO" id="GO:0005886">
    <property type="term" value="C:plasma membrane"/>
    <property type="evidence" value="ECO:0007669"/>
    <property type="project" value="UniProtKB-SubCell"/>
</dbReference>
<dbReference type="PROSITE" id="PS00501">
    <property type="entry name" value="SPASE_I_1"/>
    <property type="match status" value="1"/>
</dbReference>
<sequence>MIKLYRGNIIDDQEDTCLFMLDSFGPSQFLMQMIQKQDKQLSDLDYSLLEKKYHFMIEVTSSSDRSVLSLLEALEKAFPQIIWTKIIKTASKCYKIEFIPIAFQNERQEEDGILADALEEMGVHAANLIPTFREKVEEVLKNWQGASPVEISPTFEMEEKKEEASHHKEGTEDPLLLRLKKLQDEVKKQGTQKEAPHTQKNSFFKKKKQNKHQKQNKHENKNKKSSRLKKGSIIVSLLMFFGLCLLVLGQFYGVRTVEGNSMEPTLKNEQIIVIEKQPNQLQRGDVLAFNVPQMGEKEFVKRIIGLPGDTIYASQGKLYVDGKPLSTDYTGSVTEDFTLKEICGRETVPEGKLFVLGDNRSHSTDSRNYGFVNQEEIKGKVVMK</sequence>
<dbReference type="RefSeq" id="WP_252175266.1">
    <property type="nucleotide sequence ID" value="NZ_CP086395.1"/>
</dbReference>
<dbReference type="AlphaFoldDB" id="A0A9Q8Y180"/>
<feature type="active site" evidence="7">
    <location>
        <position position="301"/>
    </location>
</feature>
<dbReference type="InterPro" id="IPR019533">
    <property type="entry name" value="Peptidase_S26"/>
</dbReference>
<reference evidence="11" key="1">
    <citation type="journal article" date="2022" name="Front. Microbiol.">
        <title>Feed Insects as a Reservoir of Granadaene-Producing Lactococci.</title>
        <authorList>
            <person name="Neuzil-Bunesova V."/>
            <person name="Ramirez Garcia A."/>
            <person name="Modrackova N."/>
            <person name="Makovska M."/>
            <person name="Sabolova M."/>
            <person name="Sproer C."/>
            <person name="Bunk B."/>
            <person name="Blom J."/>
            <person name="Schwab C."/>
        </authorList>
    </citation>
    <scope>NUCLEOTIDE SEQUENCE</scope>
    <source>
        <strain evidence="11">I4/6O</strain>
    </source>
</reference>
<evidence type="ECO:0000256" key="8">
    <source>
        <dbReference type="RuleBase" id="RU362042"/>
    </source>
</evidence>
<dbReference type="KEGG" id="lfo:LMK00_08355"/>
<dbReference type="InterPro" id="IPR000223">
    <property type="entry name" value="Pept_S26A_signal_pept_1"/>
</dbReference>
<evidence type="ECO:0000259" key="10">
    <source>
        <dbReference type="Pfam" id="PF10502"/>
    </source>
</evidence>
<dbReference type="GO" id="GO:0009003">
    <property type="term" value="F:signal peptidase activity"/>
    <property type="evidence" value="ECO:0007669"/>
    <property type="project" value="UniProtKB-EC"/>
</dbReference>
<evidence type="ECO:0000256" key="5">
    <source>
        <dbReference type="ARBA" id="ARBA00022670"/>
    </source>
</evidence>
<dbReference type="InterPro" id="IPR019756">
    <property type="entry name" value="Pept_S26A_signal_pept_1_Ser-AS"/>
</dbReference>
<feature type="compositionally biased region" description="Basic residues" evidence="9">
    <location>
        <begin position="203"/>
        <end position="227"/>
    </location>
</feature>
<evidence type="ECO:0000256" key="4">
    <source>
        <dbReference type="ARBA" id="ARBA00013208"/>
    </source>
</evidence>
<feature type="transmembrane region" description="Helical" evidence="8">
    <location>
        <begin position="231"/>
        <end position="252"/>
    </location>
</feature>
<dbReference type="GO" id="GO:0004252">
    <property type="term" value="F:serine-type endopeptidase activity"/>
    <property type="evidence" value="ECO:0007669"/>
    <property type="project" value="InterPro"/>
</dbReference>
<gene>
    <name evidence="11" type="primary">lepB</name>
    <name evidence="11" type="ORF">LMK00_08355</name>
</gene>
<evidence type="ECO:0000256" key="7">
    <source>
        <dbReference type="PIRSR" id="PIRSR600223-1"/>
    </source>
</evidence>
<protein>
    <recommendedName>
        <fullName evidence="4 8">Signal peptidase I</fullName>
        <ecNumber evidence="4 8">3.4.21.89</ecNumber>
    </recommendedName>
</protein>
<dbReference type="SUPFAM" id="SSF51306">
    <property type="entry name" value="LexA/Signal peptidase"/>
    <property type="match status" value="1"/>
</dbReference>
<feature type="region of interest" description="Disordered" evidence="9">
    <location>
        <begin position="151"/>
        <end position="171"/>
    </location>
</feature>
<organism evidence="11 12">
    <name type="scientific">Lactococcus formosensis</name>
    <dbReference type="NCBI Taxonomy" id="1281486"/>
    <lineage>
        <taxon>Bacteria</taxon>
        <taxon>Bacillati</taxon>
        <taxon>Bacillota</taxon>
        <taxon>Bacilli</taxon>
        <taxon>Lactobacillales</taxon>
        <taxon>Streptococcaceae</taxon>
        <taxon>Lactococcus</taxon>
    </lineage>
</organism>
<dbReference type="PANTHER" id="PTHR43390">
    <property type="entry name" value="SIGNAL PEPTIDASE I"/>
    <property type="match status" value="1"/>
</dbReference>
<keyword evidence="6 8" id="KW-0378">Hydrolase</keyword>
<keyword evidence="8" id="KW-0812">Transmembrane</keyword>
<dbReference type="EC" id="3.4.21.89" evidence="4 8"/>
<name>A0A9Q8Y180_9LACT</name>
<dbReference type="CDD" id="cd06530">
    <property type="entry name" value="S26_SPase_I"/>
    <property type="match status" value="1"/>
</dbReference>
<keyword evidence="8" id="KW-1133">Transmembrane helix</keyword>
<dbReference type="Proteomes" id="UP001056730">
    <property type="component" value="Chromosome"/>
</dbReference>
<dbReference type="GO" id="GO:0006465">
    <property type="term" value="P:signal peptide processing"/>
    <property type="evidence" value="ECO:0007669"/>
    <property type="project" value="InterPro"/>
</dbReference>
<dbReference type="InterPro" id="IPR019758">
    <property type="entry name" value="Pept_S26A_signal_pept_1_CS"/>
</dbReference>
<proteinExistence type="inferred from homology"/>
<dbReference type="PANTHER" id="PTHR43390:SF1">
    <property type="entry name" value="CHLOROPLAST PROCESSING PEPTIDASE"/>
    <property type="match status" value="1"/>
</dbReference>
<keyword evidence="8" id="KW-0472">Membrane</keyword>
<evidence type="ECO:0000256" key="3">
    <source>
        <dbReference type="ARBA" id="ARBA00009370"/>
    </source>
</evidence>
<dbReference type="InterPro" id="IPR036286">
    <property type="entry name" value="LexA/Signal_pep-like_sf"/>
</dbReference>